<organism evidence="2 3">
    <name type="scientific">Planomonospora parontospora</name>
    <dbReference type="NCBI Taxonomy" id="58119"/>
    <lineage>
        <taxon>Bacteria</taxon>
        <taxon>Bacillati</taxon>
        <taxon>Actinomycetota</taxon>
        <taxon>Actinomycetes</taxon>
        <taxon>Streptosporangiales</taxon>
        <taxon>Streptosporangiaceae</taxon>
        <taxon>Planomonospora</taxon>
    </lineage>
</organism>
<evidence type="ECO:0000313" key="2">
    <source>
        <dbReference type="EMBL" id="GGK99463.1"/>
    </source>
</evidence>
<comment type="caution">
    <text evidence="2">The sequence shown here is derived from an EMBL/GenBank/DDBJ whole genome shotgun (WGS) entry which is preliminary data.</text>
</comment>
<dbReference type="EMBL" id="BMQD01000048">
    <property type="protein sequence ID" value="GGK99463.1"/>
    <property type="molecule type" value="Genomic_DNA"/>
</dbReference>
<gene>
    <name evidence="2" type="ORF">GCM10010126_68850</name>
</gene>
<name>A0AA37BPG5_9ACTN</name>
<feature type="region of interest" description="Disordered" evidence="1">
    <location>
        <begin position="1"/>
        <end position="23"/>
    </location>
</feature>
<protein>
    <submittedName>
        <fullName evidence="2">Uncharacterized protein</fullName>
    </submittedName>
</protein>
<reference evidence="2" key="2">
    <citation type="submission" date="2022-09" db="EMBL/GenBank/DDBJ databases">
        <authorList>
            <person name="Sun Q."/>
            <person name="Ohkuma M."/>
        </authorList>
    </citation>
    <scope>NUCLEOTIDE SEQUENCE</scope>
    <source>
        <strain evidence="2">JCM 3093</strain>
    </source>
</reference>
<feature type="compositionally biased region" description="Basic residues" evidence="1">
    <location>
        <begin position="1"/>
        <end position="11"/>
    </location>
</feature>
<evidence type="ECO:0000256" key="1">
    <source>
        <dbReference type="SAM" id="MobiDB-lite"/>
    </source>
</evidence>
<dbReference type="Proteomes" id="UP000627984">
    <property type="component" value="Unassembled WGS sequence"/>
</dbReference>
<sequence>MAGIPGRRKRQNGAGGNVPLQTRVPAHVKERYERVANSRGISLSRLFEELINHVDPHPVAGTETSQEARAS</sequence>
<accession>A0AA37BPG5</accession>
<reference evidence="2" key="1">
    <citation type="journal article" date="2014" name="Int. J. Syst. Evol. Microbiol.">
        <title>Complete genome sequence of Corynebacterium casei LMG S-19264T (=DSM 44701T), isolated from a smear-ripened cheese.</title>
        <authorList>
            <consortium name="US DOE Joint Genome Institute (JGI-PGF)"/>
            <person name="Walter F."/>
            <person name="Albersmeier A."/>
            <person name="Kalinowski J."/>
            <person name="Ruckert C."/>
        </authorList>
    </citation>
    <scope>NUCLEOTIDE SEQUENCE</scope>
    <source>
        <strain evidence="2">JCM 3093</strain>
    </source>
</reference>
<dbReference type="RefSeq" id="WP_191898546.1">
    <property type="nucleotide sequence ID" value="NZ_BMQD01000048.1"/>
</dbReference>
<dbReference type="AlphaFoldDB" id="A0AA37BPG5"/>
<proteinExistence type="predicted"/>
<evidence type="ECO:0000313" key="3">
    <source>
        <dbReference type="Proteomes" id="UP000627984"/>
    </source>
</evidence>